<accession>A0AAU8K5L0</accession>
<dbReference type="SUPFAM" id="SSF53335">
    <property type="entry name" value="S-adenosyl-L-methionine-dependent methyltransferases"/>
    <property type="match status" value="1"/>
</dbReference>
<sequence>MDILGHLQDAARAAERCDHRALDAALSHLTAATGHATDHLTERPADLLADADLPLVAYYAGALRSRLERSAHRNLYLLDEGTPQIDLFYLMAEHLPFMRAPRLANDALLPYLHGRSAATVLAFGIGHGRQEADLIERAEGLAEVTVYGVDVAPGSLDLARATLEGAGARRGVAVDFRGGRHGAAG</sequence>
<organism evidence="1">
    <name type="scientific">Kitasatospora camelliae</name>
    <dbReference type="NCBI Taxonomy" id="3156397"/>
    <lineage>
        <taxon>Bacteria</taxon>
        <taxon>Bacillati</taxon>
        <taxon>Actinomycetota</taxon>
        <taxon>Actinomycetes</taxon>
        <taxon>Kitasatosporales</taxon>
        <taxon>Streptomycetaceae</taxon>
        <taxon>Kitasatospora</taxon>
    </lineage>
</organism>
<dbReference type="InterPro" id="IPR029063">
    <property type="entry name" value="SAM-dependent_MTases_sf"/>
</dbReference>
<dbReference type="EMBL" id="CP159872">
    <property type="protein sequence ID" value="XCM83312.1"/>
    <property type="molecule type" value="Genomic_DNA"/>
</dbReference>
<evidence type="ECO:0000313" key="1">
    <source>
        <dbReference type="EMBL" id="XCM83312.1"/>
    </source>
</evidence>
<protein>
    <submittedName>
        <fullName evidence="1">Uncharacterized protein</fullName>
    </submittedName>
</protein>
<dbReference type="KEGG" id="kcm:ABWK59_32490"/>
<name>A0AAU8K5L0_9ACTN</name>
<dbReference type="RefSeq" id="WP_354644247.1">
    <property type="nucleotide sequence ID" value="NZ_CP159872.1"/>
</dbReference>
<dbReference type="Gene3D" id="3.40.50.150">
    <property type="entry name" value="Vaccinia Virus protein VP39"/>
    <property type="match status" value="1"/>
</dbReference>
<proteinExistence type="predicted"/>
<reference evidence="1" key="1">
    <citation type="submission" date="2024-06" db="EMBL/GenBank/DDBJ databases">
        <title>The genome sequences of Kitasatospora sp. strain HUAS MG31.</title>
        <authorList>
            <person name="Mo P."/>
        </authorList>
    </citation>
    <scope>NUCLEOTIDE SEQUENCE</scope>
    <source>
        <strain evidence="1">HUAS MG31</strain>
    </source>
</reference>
<dbReference type="AlphaFoldDB" id="A0AAU8K5L0"/>
<gene>
    <name evidence="1" type="ORF">ABWK59_32490</name>
</gene>